<dbReference type="Proteomes" id="UP001321582">
    <property type="component" value="Chromosome"/>
</dbReference>
<sequence length="296" mass="32267">MIGKKIERAEILMEALPYIKEFYGKTVVIKYGGNAMIDEKIKDEVVQDIVLMKFVGMNPVIIHGGGPEINKVLSKLGKTAQFNMGNRVTDYETMEVVEMVLAGKINKNIVTKLNKFGGKAVGLSGTDANLIVADKKYIEKEGEKVDIGYVGNVKTINPRMIRILEKEGFIPVISPVGVDEEGKSYNINADYVAGELAGALGAYKFILMTDIAGILKDIEDKSSIISEMSLDDAEKLIDSGIISGGMLPKVDACLTALKKGAERVHIIDGRVRHAILLELFTDDGIGTMIKKADKED</sequence>
<comment type="function">
    <text evidence="9">Catalyzes the ATP-dependent phosphorylation of N-acetyl-L-glutamate.</text>
</comment>
<comment type="subcellular location">
    <subcellularLocation>
        <location evidence="9">Cytoplasm</location>
    </subcellularLocation>
</comment>
<dbReference type="AlphaFoldDB" id="A0AAU9DG03"/>
<dbReference type="GO" id="GO:0003991">
    <property type="term" value="F:acetylglutamate kinase activity"/>
    <property type="evidence" value="ECO:0007669"/>
    <property type="project" value="UniProtKB-UniRule"/>
</dbReference>
<dbReference type="Pfam" id="PF00696">
    <property type="entry name" value="AA_kinase"/>
    <property type="match status" value="1"/>
</dbReference>
<keyword evidence="6 9" id="KW-0418">Kinase</keyword>
<dbReference type="InterPro" id="IPR001048">
    <property type="entry name" value="Asp/Glu/Uridylate_kinase"/>
</dbReference>
<keyword evidence="3 9" id="KW-0028">Amino-acid biosynthesis</keyword>
<dbReference type="SUPFAM" id="SSF53633">
    <property type="entry name" value="Carbamate kinase-like"/>
    <property type="match status" value="1"/>
</dbReference>
<evidence type="ECO:0000256" key="2">
    <source>
        <dbReference type="ARBA" id="ARBA00022571"/>
    </source>
</evidence>
<dbReference type="RefSeq" id="WP_307903999.1">
    <property type="nucleotide sequence ID" value="NZ_AP027059.1"/>
</dbReference>
<proteinExistence type="inferred from homology"/>
<dbReference type="GO" id="GO:0005737">
    <property type="term" value="C:cytoplasm"/>
    <property type="evidence" value="ECO:0007669"/>
    <property type="project" value="UniProtKB-SubCell"/>
</dbReference>
<comment type="pathway">
    <text evidence="1 9">Amino-acid biosynthesis; L-arginine biosynthesis; N(2)-acetyl-L-ornithine from L-glutamate: step 2/4.</text>
</comment>
<accession>A0AAU9DG03</accession>
<dbReference type="PRINTS" id="PR00474">
    <property type="entry name" value="GLU5KINASE"/>
</dbReference>
<dbReference type="Gene3D" id="3.40.1160.10">
    <property type="entry name" value="Acetylglutamate kinase-like"/>
    <property type="match status" value="1"/>
</dbReference>
<feature type="site" description="Transition state stabilizer" evidence="9">
    <location>
        <position position="249"/>
    </location>
</feature>
<dbReference type="InterPro" id="IPR004662">
    <property type="entry name" value="AcgluKinase_fam"/>
</dbReference>
<comment type="similarity">
    <text evidence="9">Belongs to the acetylglutamate kinase family. ArgB subfamily.</text>
</comment>
<evidence type="ECO:0000313" key="11">
    <source>
        <dbReference type="EMBL" id="BDU51158.1"/>
    </source>
</evidence>
<dbReference type="CDD" id="cd04250">
    <property type="entry name" value="AAK_NAGK-C"/>
    <property type="match status" value="1"/>
</dbReference>
<keyword evidence="2 9" id="KW-0055">Arginine biosynthesis</keyword>
<evidence type="ECO:0000256" key="3">
    <source>
        <dbReference type="ARBA" id="ARBA00022605"/>
    </source>
</evidence>
<evidence type="ECO:0000313" key="12">
    <source>
        <dbReference type="Proteomes" id="UP001321582"/>
    </source>
</evidence>
<dbReference type="PIRSF" id="PIRSF000728">
    <property type="entry name" value="NAGK"/>
    <property type="match status" value="1"/>
</dbReference>
<feature type="binding site" evidence="9">
    <location>
        <position position="186"/>
    </location>
    <ligand>
        <name>substrate</name>
    </ligand>
</feature>
<dbReference type="InterPro" id="IPR037528">
    <property type="entry name" value="ArgB"/>
</dbReference>
<dbReference type="PANTHER" id="PTHR23342">
    <property type="entry name" value="N-ACETYLGLUTAMATE SYNTHASE"/>
    <property type="match status" value="1"/>
</dbReference>
<organism evidence="11 12">
    <name type="scientific">Haliovirga abyssi</name>
    <dbReference type="NCBI Taxonomy" id="2996794"/>
    <lineage>
        <taxon>Bacteria</taxon>
        <taxon>Fusobacteriati</taxon>
        <taxon>Fusobacteriota</taxon>
        <taxon>Fusobacteriia</taxon>
        <taxon>Fusobacteriales</taxon>
        <taxon>Haliovirgaceae</taxon>
        <taxon>Haliovirga</taxon>
    </lineage>
</organism>
<reference evidence="11 12" key="1">
    <citation type="submission" date="2022-11" db="EMBL/GenBank/DDBJ databases">
        <title>Haliovirga abyssi gen. nov., sp. nov., a mesophilic fermentative bacterium isolated from the Iheya North hydrothermal field and the proposal of Haliovirgaceae fam. nov.</title>
        <authorList>
            <person name="Miyazaki U."/>
            <person name="Tame A."/>
            <person name="Miyazaki J."/>
            <person name="Takai K."/>
            <person name="Sawayama S."/>
            <person name="Kitajima M."/>
            <person name="Okamoto A."/>
            <person name="Nakagawa S."/>
        </authorList>
    </citation>
    <scope>NUCLEOTIDE SEQUENCE [LARGE SCALE GENOMIC DNA]</scope>
    <source>
        <strain evidence="11 12">IC12</strain>
    </source>
</reference>
<feature type="binding site" evidence="9">
    <location>
        <begin position="65"/>
        <end position="66"/>
    </location>
    <ligand>
        <name>substrate</name>
    </ligand>
</feature>
<keyword evidence="7 9" id="KW-0067">ATP-binding</keyword>
<keyword evidence="4 9" id="KW-0808">Transferase</keyword>
<evidence type="ECO:0000256" key="4">
    <source>
        <dbReference type="ARBA" id="ARBA00022679"/>
    </source>
</evidence>
<dbReference type="FunFam" id="3.40.1160.10:FF:000004">
    <property type="entry name" value="Acetylglutamate kinase"/>
    <property type="match status" value="1"/>
</dbReference>
<dbReference type="InterPro" id="IPR036393">
    <property type="entry name" value="AceGlu_kinase-like_sf"/>
</dbReference>
<evidence type="ECO:0000256" key="8">
    <source>
        <dbReference type="ARBA" id="ARBA00048141"/>
    </source>
</evidence>
<dbReference type="PANTHER" id="PTHR23342:SF0">
    <property type="entry name" value="N-ACETYLGLUTAMATE SYNTHASE, MITOCHONDRIAL"/>
    <property type="match status" value="1"/>
</dbReference>
<evidence type="ECO:0000256" key="9">
    <source>
        <dbReference type="HAMAP-Rule" id="MF_00082"/>
    </source>
</evidence>
<dbReference type="InterPro" id="IPR041727">
    <property type="entry name" value="NAGK-C"/>
</dbReference>
<evidence type="ECO:0000259" key="10">
    <source>
        <dbReference type="Pfam" id="PF00696"/>
    </source>
</evidence>
<feature type="site" description="Transition state stabilizer" evidence="9">
    <location>
        <position position="30"/>
    </location>
</feature>
<feature type="binding site" evidence="9">
    <location>
        <position position="87"/>
    </location>
    <ligand>
        <name>substrate</name>
    </ligand>
</feature>
<name>A0AAU9DG03_9FUSO</name>
<dbReference type="InterPro" id="IPR001057">
    <property type="entry name" value="Glu/AcGlu_kinase"/>
</dbReference>
<dbReference type="EMBL" id="AP027059">
    <property type="protein sequence ID" value="BDU51158.1"/>
    <property type="molecule type" value="Genomic_DNA"/>
</dbReference>
<dbReference type="NCBIfam" id="TIGR00761">
    <property type="entry name" value="argB"/>
    <property type="match status" value="1"/>
</dbReference>
<comment type="catalytic activity">
    <reaction evidence="8 9">
        <text>N-acetyl-L-glutamate + ATP = N-acetyl-L-glutamyl 5-phosphate + ADP</text>
        <dbReference type="Rhea" id="RHEA:14629"/>
        <dbReference type="ChEBI" id="CHEBI:30616"/>
        <dbReference type="ChEBI" id="CHEBI:44337"/>
        <dbReference type="ChEBI" id="CHEBI:57936"/>
        <dbReference type="ChEBI" id="CHEBI:456216"/>
        <dbReference type="EC" id="2.7.2.8"/>
    </reaction>
</comment>
<feature type="domain" description="Aspartate/glutamate/uridylate kinase" evidence="10">
    <location>
        <begin position="25"/>
        <end position="268"/>
    </location>
</feature>
<evidence type="ECO:0000256" key="6">
    <source>
        <dbReference type="ARBA" id="ARBA00022777"/>
    </source>
</evidence>
<evidence type="ECO:0000256" key="1">
    <source>
        <dbReference type="ARBA" id="ARBA00004828"/>
    </source>
</evidence>
<dbReference type="GO" id="GO:0005524">
    <property type="term" value="F:ATP binding"/>
    <property type="evidence" value="ECO:0007669"/>
    <property type="project" value="UniProtKB-UniRule"/>
</dbReference>
<dbReference type="EC" id="2.7.2.8" evidence="9"/>
<dbReference type="GO" id="GO:0042450">
    <property type="term" value="P:L-arginine biosynthetic process via ornithine"/>
    <property type="evidence" value="ECO:0007669"/>
    <property type="project" value="UniProtKB-UniRule"/>
</dbReference>
<protein>
    <recommendedName>
        <fullName evidence="9">Acetylglutamate kinase</fullName>
        <ecNumber evidence="9">2.7.2.8</ecNumber>
    </recommendedName>
    <alternativeName>
        <fullName evidence="9">N-acetyl-L-glutamate 5-phosphotransferase</fullName>
    </alternativeName>
    <alternativeName>
        <fullName evidence="9">NAG kinase</fullName>
        <shortName evidence="9">NAGK</shortName>
    </alternativeName>
</protein>
<keyword evidence="9" id="KW-0963">Cytoplasm</keyword>
<dbReference type="KEGG" id="haby:HLVA_17270"/>
<gene>
    <name evidence="9 11" type="primary">argB</name>
    <name evidence="11" type="ORF">HLVA_17270</name>
</gene>
<evidence type="ECO:0000256" key="5">
    <source>
        <dbReference type="ARBA" id="ARBA00022741"/>
    </source>
</evidence>
<keyword evidence="5 9" id="KW-0547">Nucleotide-binding</keyword>
<dbReference type="HAMAP" id="MF_00082">
    <property type="entry name" value="ArgB"/>
    <property type="match status" value="1"/>
</dbReference>
<evidence type="ECO:0000256" key="7">
    <source>
        <dbReference type="ARBA" id="ARBA00022840"/>
    </source>
</evidence>
<keyword evidence="12" id="KW-1185">Reference proteome</keyword>